<evidence type="ECO:0000256" key="13">
    <source>
        <dbReference type="ARBA" id="ARBA00048493"/>
    </source>
</evidence>
<reference evidence="16 17" key="1">
    <citation type="journal article" date="2016" name="ISME J.">
        <title>Chasing the elusive Euryarchaeota class WSA2: genomes reveal a uniquely fastidious methyl-reducing methanogen.</title>
        <authorList>
            <person name="Nobu M.K."/>
            <person name="Narihiro T."/>
            <person name="Kuroda K."/>
            <person name="Mei R."/>
            <person name="Liu W.T."/>
        </authorList>
    </citation>
    <scope>NUCLEOTIDE SEQUENCE [LARGE SCALE GENOMIC DNA]</scope>
    <source>
        <strain evidence="16">U1lsi0528_Bin055</strain>
    </source>
</reference>
<comment type="similarity">
    <text evidence="3">In the C-terminal section; belongs to the transferase hexapeptide repeat family.</text>
</comment>
<dbReference type="SUPFAM" id="SSF53448">
    <property type="entry name" value="Nucleotide-diphospho-sugar transferases"/>
    <property type="match status" value="1"/>
</dbReference>
<dbReference type="InterPro" id="IPR005835">
    <property type="entry name" value="NTP_transferase_dom"/>
</dbReference>
<dbReference type="EC" id="2.7.7.23" evidence="6"/>
<comment type="catalytic activity">
    <reaction evidence="12">
        <text>alpha-D-glucosamine 1-phosphate + acetyl-CoA = N-acetyl-alpha-D-glucosamine 1-phosphate + CoA + H(+)</text>
        <dbReference type="Rhea" id="RHEA:13725"/>
        <dbReference type="ChEBI" id="CHEBI:15378"/>
        <dbReference type="ChEBI" id="CHEBI:57287"/>
        <dbReference type="ChEBI" id="CHEBI:57288"/>
        <dbReference type="ChEBI" id="CHEBI:57776"/>
        <dbReference type="ChEBI" id="CHEBI:58516"/>
        <dbReference type="EC" id="2.3.1.157"/>
    </reaction>
</comment>
<evidence type="ECO:0000256" key="12">
    <source>
        <dbReference type="ARBA" id="ARBA00048247"/>
    </source>
</evidence>
<dbReference type="Pfam" id="PF00483">
    <property type="entry name" value="NTP_transferase"/>
    <property type="match status" value="1"/>
</dbReference>
<feature type="domain" description="Nucleotidyl transferase" evidence="14">
    <location>
        <begin position="2"/>
        <end position="222"/>
    </location>
</feature>
<dbReference type="InterPro" id="IPR023915">
    <property type="entry name" value="Bifunctiontional_GlmU_arc-type"/>
</dbReference>
<evidence type="ECO:0000256" key="5">
    <source>
        <dbReference type="ARBA" id="ARBA00012225"/>
    </source>
</evidence>
<comment type="pathway">
    <text evidence="2">Nucleotide-sugar biosynthesis; UDP-N-acetyl-alpha-D-glucosamine biosynthesis; UDP-N-acetyl-alpha-D-glucosamine from N-acetyl-alpha-D-glucosamine 1-phosphate: step 1/1.</text>
</comment>
<dbReference type="GO" id="GO:0003977">
    <property type="term" value="F:UDP-N-acetylglucosamine diphosphorylase activity"/>
    <property type="evidence" value="ECO:0007669"/>
    <property type="project" value="UniProtKB-EC"/>
</dbReference>
<dbReference type="PATRIC" id="fig|1705409.3.peg.2342"/>
<sequence length="379" mass="41979">MRLSPLTDEIPKPMLPLGDTTILGNILRIFKSSGIKKTSIIVGHKSEIIKDYVKNSDFGLDINFIEQKERLGTGHALMIASEYVNSDFICVYGDLLFKEDFVVSLLSKFNSSDSIATMALIKSDTPEYFGSVVVDEEEVVGIYEKSDNPPSNLINTGIYCFKKEAFSYINKTKLSPRGEYELTDSLKMMMEDGKKVRWVPLGGKWLDIGRPWDLIDANVFFLESLKHFISNDSKISSGSKIGYPTHIDSGSIIDYSEIISPCLLSNNVKIGNNSKIKSSVIRKDVEVGKNCTIENSVIMDGVKIGDNSVVSFSIIGDNSYIGNNVIFQSRSKESIQFEIKGKLVDSNRIQLGAIVGKDVIINDNAIIKPGQKIDSEVTI</sequence>
<evidence type="ECO:0000259" key="14">
    <source>
        <dbReference type="Pfam" id="PF00483"/>
    </source>
</evidence>
<comment type="caution">
    <text evidence="16">The sequence shown here is derived from an EMBL/GenBank/DDBJ whole genome shotgun (WGS) entry which is preliminary data.</text>
</comment>
<evidence type="ECO:0000313" key="16">
    <source>
        <dbReference type="EMBL" id="KYC46047.1"/>
    </source>
</evidence>
<dbReference type="InterPro" id="IPR050065">
    <property type="entry name" value="GlmU-like"/>
</dbReference>
<evidence type="ECO:0000313" key="17">
    <source>
        <dbReference type="Proteomes" id="UP000075398"/>
    </source>
</evidence>
<dbReference type="UniPathway" id="UPA00113">
    <property type="reaction ID" value="UER00532"/>
</dbReference>
<dbReference type="CDD" id="cd04181">
    <property type="entry name" value="NTP_transferase"/>
    <property type="match status" value="1"/>
</dbReference>
<dbReference type="PANTHER" id="PTHR43584">
    <property type="entry name" value="NUCLEOTIDYL TRANSFERASE"/>
    <property type="match status" value="1"/>
</dbReference>
<keyword evidence="9" id="KW-0548">Nucleotidyltransferase</keyword>
<proteinExistence type="inferred from homology"/>
<evidence type="ECO:0000256" key="11">
    <source>
        <dbReference type="ARBA" id="ARBA00023315"/>
    </source>
</evidence>
<dbReference type="SUPFAM" id="SSF51161">
    <property type="entry name" value="Trimeric LpxA-like enzymes"/>
    <property type="match status" value="1"/>
</dbReference>
<dbReference type="PANTHER" id="PTHR43584:SF8">
    <property type="entry name" value="N-ACETYLMURAMATE ALPHA-1-PHOSPHATE URIDYLYLTRANSFERASE"/>
    <property type="match status" value="1"/>
</dbReference>
<evidence type="ECO:0000256" key="6">
    <source>
        <dbReference type="ARBA" id="ARBA00012457"/>
    </source>
</evidence>
<protein>
    <recommendedName>
        <fullName evidence="7">Bifunctional protein GlmU</fullName>
        <ecNumber evidence="5">2.3.1.157</ecNumber>
        <ecNumber evidence="6">2.7.7.23</ecNumber>
    </recommendedName>
</protein>
<evidence type="ECO:0000256" key="4">
    <source>
        <dbReference type="ARBA" id="ARBA00007947"/>
    </source>
</evidence>
<dbReference type="InterPro" id="IPR011004">
    <property type="entry name" value="Trimer_LpxA-like_sf"/>
</dbReference>
<keyword evidence="10" id="KW-0511">Multifunctional enzyme</keyword>
<dbReference type="InterPro" id="IPR056729">
    <property type="entry name" value="GMPPB_C"/>
</dbReference>
<dbReference type="EC" id="2.3.1.157" evidence="5"/>
<accession>A0A150IM80</accession>
<dbReference type="Proteomes" id="UP000075398">
    <property type="component" value="Unassembled WGS sequence"/>
</dbReference>
<evidence type="ECO:0000256" key="2">
    <source>
        <dbReference type="ARBA" id="ARBA00005208"/>
    </source>
</evidence>
<dbReference type="Gene3D" id="3.90.550.10">
    <property type="entry name" value="Spore Coat Polysaccharide Biosynthesis Protein SpsA, Chain A"/>
    <property type="match status" value="1"/>
</dbReference>
<dbReference type="AlphaFoldDB" id="A0A150IM80"/>
<evidence type="ECO:0000256" key="9">
    <source>
        <dbReference type="ARBA" id="ARBA00022695"/>
    </source>
</evidence>
<dbReference type="Gene3D" id="2.160.10.10">
    <property type="entry name" value="Hexapeptide repeat proteins"/>
    <property type="match status" value="1"/>
</dbReference>
<organism evidence="16 17">
    <name type="scientific">Candidatus Methanofastidiosum methylothiophilum</name>
    <dbReference type="NCBI Taxonomy" id="1705564"/>
    <lineage>
        <taxon>Archaea</taxon>
        <taxon>Methanobacteriati</taxon>
        <taxon>Methanobacteriota</taxon>
        <taxon>Stenosarchaea group</taxon>
        <taxon>Candidatus Methanofastidiosia</taxon>
        <taxon>Candidatus Methanofastidiosales</taxon>
        <taxon>Candidatus Methanofastidiosaceae</taxon>
        <taxon>Candidatus Methanofastidiosum</taxon>
    </lineage>
</organism>
<dbReference type="GO" id="GO:0006048">
    <property type="term" value="P:UDP-N-acetylglucosamine biosynthetic process"/>
    <property type="evidence" value="ECO:0007669"/>
    <property type="project" value="UniProtKB-UniPathway"/>
</dbReference>
<evidence type="ECO:0000256" key="3">
    <source>
        <dbReference type="ARBA" id="ARBA00007707"/>
    </source>
</evidence>
<name>A0A150IM80_9EURY</name>
<evidence type="ECO:0000256" key="10">
    <source>
        <dbReference type="ARBA" id="ARBA00023268"/>
    </source>
</evidence>
<dbReference type="NCBIfam" id="TIGR03992">
    <property type="entry name" value="Arch_glmU"/>
    <property type="match status" value="1"/>
</dbReference>
<comment type="similarity">
    <text evidence="4">In the N-terminal section; belongs to the N-acetylglucosamine-1-phosphate uridyltransferase family.</text>
</comment>
<evidence type="ECO:0000259" key="15">
    <source>
        <dbReference type="Pfam" id="PF25087"/>
    </source>
</evidence>
<keyword evidence="11" id="KW-0012">Acyltransferase</keyword>
<comment type="catalytic activity">
    <reaction evidence="13">
        <text>N-acetyl-alpha-D-glucosamine 1-phosphate + UTP + H(+) = UDP-N-acetyl-alpha-D-glucosamine + diphosphate</text>
        <dbReference type="Rhea" id="RHEA:13509"/>
        <dbReference type="ChEBI" id="CHEBI:15378"/>
        <dbReference type="ChEBI" id="CHEBI:33019"/>
        <dbReference type="ChEBI" id="CHEBI:46398"/>
        <dbReference type="ChEBI" id="CHEBI:57705"/>
        <dbReference type="ChEBI" id="CHEBI:57776"/>
        <dbReference type="EC" id="2.7.7.23"/>
    </reaction>
</comment>
<dbReference type="GO" id="GO:0019134">
    <property type="term" value="F:glucosamine-1-phosphate N-acetyltransferase activity"/>
    <property type="evidence" value="ECO:0007669"/>
    <property type="project" value="UniProtKB-EC"/>
</dbReference>
<evidence type="ECO:0000256" key="1">
    <source>
        <dbReference type="ARBA" id="ARBA00005166"/>
    </source>
</evidence>
<dbReference type="InterPro" id="IPR029044">
    <property type="entry name" value="Nucleotide-diphossugar_trans"/>
</dbReference>
<feature type="domain" description="Mannose-1-phosphate guanyltransferase C-terminal" evidence="15">
    <location>
        <begin position="258"/>
        <end position="368"/>
    </location>
</feature>
<dbReference type="Pfam" id="PF25087">
    <property type="entry name" value="GMPPB_C"/>
    <property type="match status" value="1"/>
</dbReference>
<evidence type="ECO:0000256" key="8">
    <source>
        <dbReference type="ARBA" id="ARBA00022679"/>
    </source>
</evidence>
<evidence type="ECO:0000256" key="7">
    <source>
        <dbReference type="ARBA" id="ARBA00013414"/>
    </source>
</evidence>
<dbReference type="EMBL" id="LNGC01000217">
    <property type="protein sequence ID" value="KYC46047.1"/>
    <property type="molecule type" value="Genomic_DNA"/>
</dbReference>
<comment type="pathway">
    <text evidence="1">Nucleotide-sugar biosynthesis; UDP-N-acetyl-alpha-D-glucosamine biosynthesis; N-acetyl-alpha-D-glucosamine 1-phosphate from alpha-D-glucosamine 6-phosphate (route II): step 2/2.</text>
</comment>
<gene>
    <name evidence="16" type="primary">glmU_3</name>
    <name evidence="16" type="ORF">AMQ22_02172</name>
</gene>
<keyword evidence="8" id="KW-0808">Transferase</keyword>